<dbReference type="EMBL" id="LR031878">
    <property type="protein sequence ID" value="VDD51804.1"/>
    <property type="molecule type" value="Genomic_DNA"/>
</dbReference>
<accession>A0A3P6FVA5</accession>
<sequence>MKKYMNQMYEAFPGSNNIEKKQDDQDIPQLNQSCVNAIIPKGTDFIPQNW</sequence>
<proteinExistence type="predicted"/>
<gene>
    <name evidence="1" type="ORF">BOLC1T04193H</name>
</gene>
<dbReference type="AlphaFoldDB" id="A0A3P6FVA5"/>
<evidence type="ECO:0000313" key="1">
    <source>
        <dbReference type="EMBL" id="VDD51804.1"/>
    </source>
</evidence>
<name>A0A3P6FVA5_BRAOL</name>
<protein>
    <submittedName>
        <fullName evidence="1">Uncharacterized protein</fullName>
    </submittedName>
</protein>
<reference evidence="1" key="1">
    <citation type="submission" date="2018-11" db="EMBL/GenBank/DDBJ databases">
        <authorList>
            <consortium name="Genoscope - CEA"/>
            <person name="William W."/>
        </authorList>
    </citation>
    <scope>NUCLEOTIDE SEQUENCE</scope>
</reference>
<organism evidence="1">
    <name type="scientific">Brassica oleracea</name>
    <name type="common">Wild cabbage</name>
    <dbReference type="NCBI Taxonomy" id="3712"/>
    <lineage>
        <taxon>Eukaryota</taxon>
        <taxon>Viridiplantae</taxon>
        <taxon>Streptophyta</taxon>
        <taxon>Embryophyta</taxon>
        <taxon>Tracheophyta</taxon>
        <taxon>Spermatophyta</taxon>
        <taxon>Magnoliopsida</taxon>
        <taxon>eudicotyledons</taxon>
        <taxon>Gunneridae</taxon>
        <taxon>Pentapetalae</taxon>
        <taxon>rosids</taxon>
        <taxon>malvids</taxon>
        <taxon>Brassicales</taxon>
        <taxon>Brassicaceae</taxon>
        <taxon>Brassiceae</taxon>
        <taxon>Brassica</taxon>
    </lineage>
</organism>